<evidence type="ECO:0000313" key="4">
    <source>
        <dbReference type="Proteomes" id="UP000256970"/>
    </source>
</evidence>
<dbReference type="AlphaFoldDB" id="A0A383VQT8"/>
<gene>
    <name evidence="3" type="ORF">BQ4739_LOCUS8229</name>
</gene>
<reference evidence="3 4" key="1">
    <citation type="submission" date="2016-10" db="EMBL/GenBank/DDBJ databases">
        <authorList>
            <person name="Cai Z."/>
        </authorList>
    </citation>
    <scope>NUCLEOTIDE SEQUENCE [LARGE SCALE GENOMIC DNA]</scope>
</reference>
<name>A0A383VQT8_TETOB</name>
<evidence type="ECO:0000256" key="1">
    <source>
        <dbReference type="SAM" id="Coils"/>
    </source>
</evidence>
<evidence type="ECO:0000313" key="3">
    <source>
        <dbReference type="EMBL" id="SZX67885.1"/>
    </source>
</evidence>
<protein>
    <submittedName>
        <fullName evidence="3">Uncharacterized protein</fullName>
    </submittedName>
</protein>
<dbReference type="EMBL" id="FNXT01000818">
    <property type="protein sequence ID" value="SZX67885.1"/>
    <property type="molecule type" value="Genomic_DNA"/>
</dbReference>
<keyword evidence="4" id="KW-1185">Reference proteome</keyword>
<sequence length="443" mass="49043">MRQLNIGACTTRFKIEQLEAVLQQKKKKLAKLEHIRKVLTEREQVFTSCIDQQVDLLEVLGRLAFSLPDADDAAYEAKATLAVEALLKDMEVAQLMQAADSIPTSATAAMDHSIPAQTPQQQQQQQQELQQLAEKPQSFTMVTLRRFLQSAECMQTLRRMGSATVEELAGIIRDQTMQLGFAVARYPSKTYLGAAALAAADERQRSSMQAANARLHAALDALGTTNLLLHIVGDKVLQLSTLNLETLQPETPPASFWEDVAAKMDVPPPHMTQLHTGFLIYDAKRSQLTQQMQATMVKLQQLLKPLTQQQEELQQHLADKQQQSADALRSGGSNSSSSGHFSLNADDASASAQPVSGAAAPDMFECVEDADRLLLQLSRQVWCLREASRCFIFHFCNVLDPLQLSRSAVDAWPFIMQPPPVVEVLVKQQVARQQQEGTAIDDE</sequence>
<organism evidence="3 4">
    <name type="scientific">Tetradesmus obliquus</name>
    <name type="common">Green alga</name>
    <name type="synonym">Acutodesmus obliquus</name>
    <dbReference type="NCBI Taxonomy" id="3088"/>
    <lineage>
        <taxon>Eukaryota</taxon>
        <taxon>Viridiplantae</taxon>
        <taxon>Chlorophyta</taxon>
        <taxon>core chlorophytes</taxon>
        <taxon>Chlorophyceae</taxon>
        <taxon>CS clade</taxon>
        <taxon>Sphaeropleales</taxon>
        <taxon>Scenedesmaceae</taxon>
        <taxon>Tetradesmus</taxon>
    </lineage>
</organism>
<feature type="coiled-coil region" evidence="1">
    <location>
        <begin position="15"/>
        <end position="42"/>
    </location>
</feature>
<accession>A0A383VQT8</accession>
<dbReference type="Proteomes" id="UP000256970">
    <property type="component" value="Unassembled WGS sequence"/>
</dbReference>
<keyword evidence="1" id="KW-0175">Coiled coil</keyword>
<proteinExistence type="predicted"/>
<evidence type="ECO:0000256" key="2">
    <source>
        <dbReference type="SAM" id="MobiDB-lite"/>
    </source>
</evidence>
<feature type="compositionally biased region" description="Low complexity" evidence="2">
    <location>
        <begin position="330"/>
        <end position="339"/>
    </location>
</feature>
<feature type="region of interest" description="Disordered" evidence="2">
    <location>
        <begin position="313"/>
        <end position="354"/>
    </location>
</feature>